<reference evidence="2" key="2">
    <citation type="submission" date="2017-01" db="EMBL/GenBank/DDBJ databases">
        <title>Genome sequencing and annotation of Geobacillus sp. 1017, a Hydrocarbon-Oxidizing Thermophilic Bacterium Isolated from a Heavy Oil Reservoir (China).</title>
        <authorList>
            <person name="Kadnikov V.V."/>
            <person name="Mardanov A.V."/>
            <person name="Poltaraus A.B."/>
            <person name="Sokolova D.S."/>
            <person name="Semenova E.M."/>
            <person name="Ravin N.V."/>
            <person name="Tourova T.P."/>
            <person name="Nazina T.N."/>
        </authorList>
    </citation>
    <scope>NUCLEOTIDE SEQUENCE [LARGE SCALE GENOMIC DNA]</scope>
    <source>
        <strain evidence="2">1017</strain>
    </source>
</reference>
<name>A0A1Q5T308_9BACL</name>
<gene>
    <name evidence="1" type="ORF">BRO54_1498</name>
</gene>
<sequence length="44" mass="5110">MRFFNLNEIKNYSSNNDMNHAITRLAYYSSKLPSEVLQRLGDSA</sequence>
<organism evidence="1 2">
    <name type="scientific">Geobacillus proteiniphilus</name>
    <dbReference type="NCBI Taxonomy" id="860353"/>
    <lineage>
        <taxon>Bacteria</taxon>
        <taxon>Bacillati</taxon>
        <taxon>Bacillota</taxon>
        <taxon>Bacilli</taxon>
        <taxon>Bacillales</taxon>
        <taxon>Anoxybacillaceae</taxon>
        <taxon>Geobacillus</taxon>
    </lineage>
</organism>
<dbReference type="AlphaFoldDB" id="A0A1Q5T308"/>
<evidence type="ECO:0000313" key="1">
    <source>
        <dbReference type="EMBL" id="OKO94619.1"/>
    </source>
</evidence>
<reference evidence="1 2" key="1">
    <citation type="submission" date="2016-11" db="EMBL/GenBank/DDBJ databases">
        <authorList>
            <person name="Kadnikov V."/>
            <person name="Nazina T."/>
        </authorList>
    </citation>
    <scope>NUCLEOTIDE SEQUENCE [LARGE SCALE GENOMIC DNA]</scope>
    <source>
        <strain evidence="1 2">1017</strain>
    </source>
</reference>
<accession>A0A1Q5T308</accession>
<proteinExistence type="predicted"/>
<evidence type="ECO:0008006" key="3">
    <source>
        <dbReference type="Google" id="ProtNLM"/>
    </source>
</evidence>
<dbReference type="Proteomes" id="UP000186030">
    <property type="component" value="Unassembled WGS sequence"/>
</dbReference>
<evidence type="ECO:0000313" key="2">
    <source>
        <dbReference type="Proteomes" id="UP000186030"/>
    </source>
</evidence>
<protein>
    <recommendedName>
        <fullName evidence="3">Mobile element protein</fullName>
    </recommendedName>
</protein>
<dbReference type="EMBL" id="MQMG01000015">
    <property type="protein sequence ID" value="OKO94619.1"/>
    <property type="molecule type" value="Genomic_DNA"/>
</dbReference>
<comment type="caution">
    <text evidence="1">The sequence shown here is derived from an EMBL/GenBank/DDBJ whole genome shotgun (WGS) entry which is preliminary data.</text>
</comment>